<accession>A0A1I1Y5Z0</accession>
<dbReference type="Proteomes" id="UP000181976">
    <property type="component" value="Unassembled WGS sequence"/>
</dbReference>
<organism evidence="1 2">
    <name type="scientific">Thermophagus xiamenensis</name>
    <dbReference type="NCBI Taxonomy" id="385682"/>
    <lineage>
        <taxon>Bacteria</taxon>
        <taxon>Pseudomonadati</taxon>
        <taxon>Bacteroidota</taxon>
        <taxon>Bacteroidia</taxon>
        <taxon>Marinilabiliales</taxon>
        <taxon>Marinilabiliaceae</taxon>
        <taxon>Thermophagus</taxon>
    </lineage>
</organism>
<name>A0A1I1Y5Z0_9BACT</name>
<dbReference type="eggNOG" id="ENOG5033IPP">
    <property type="taxonomic scope" value="Bacteria"/>
</dbReference>
<dbReference type="STRING" id="385682.SAMN05444380_10789"/>
<dbReference type="RefSeq" id="WP_010526195.1">
    <property type="nucleotide sequence ID" value="NZ_AFSL01000006.1"/>
</dbReference>
<dbReference type="AlphaFoldDB" id="A0A1I1Y5Z0"/>
<reference evidence="1 2" key="1">
    <citation type="submission" date="2016-10" db="EMBL/GenBank/DDBJ databases">
        <authorList>
            <person name="de Groot N.N."/>
        </authorList>
    </citation>
    <scope>NUCLEOTIDE SEQUENCE [LARGE SCALE GENOMIC DNA]</scope>
    <source>
        <strain evidence="1 2">DSM 19012</strain>
    </source>
</reference>
<protein>
    <submittedName>
        <fullName evidence="1">Uncharacterized protein</fullName>
    </submittedName>
</protein>
<gene>
    <name evidence="1" type="ORF">SAMN05444380_10789</name>
</gene>
<keyword evidence="2" id="KW-1185">Reference proteome</keyword>
<evidence type="ECO:0000313" key="1">
    <source>
        <dbReference type="EMBL" id="SFE15027.1"/>
    </source>
</evidence>
<dbReference type="InParanoid" id="A0A1I1Y5Z0"/>
<dbReference type="OrthoDB" id="1120195at2"/>
<proteinExistence type="predicted"/>
<dbReference type="EMBL" id="FONA01000007">
    <property type="protein sequence ID" value="SFE15027.1"/>
    <property type="molecule type" value="Genomic_DNA"/>
</dbReference>
<evidence type="ECO:0000313" key="2">
    <source>
        <dbReference type="Proteomes" id="UP000181976"/>
    </source>
</evidence>
<sequence length="125" mass="14984">MLPAFSKEDIVKATGREELIRKTIDQIIKDFAEFDLNISFSGEVNDFYDHLFAQMLEHITNLLANHQEKLFNLLYRIDVNMNDIDKYEQQMPEVPYNNLLTELILHRELKKVMTREYFRHYSGQK</sequence>